<dbReference type="EMBL" id="MKVH01000003">
    <property type="protein sequence ID" value="OJX60696.1"/>
    <property type="molecule type" value="Genomic_DNA"/>
</dbReference>
<dbReference type="AlphaFoldDB" id="A0A1M3L564"/>
<accession>A0A1M3L564</accession>
<sequence length="87" mass="9717">MVPTDHAIRRIIMVLADLATRPTPSDDGPKDASVYPRGYVRRSTESRATFVRNSFRTGGQLEMPPIMKPTSARVVGSMYDTHNQVIQ</sequence>
<comment type="caution">
    <text evidence="1">The sequence shown here is derived from an EMBL/GenBank/DDBJ whole genome shotgun (WGS) entry which is preliminary data.</text>
</comment>
<gene>
    <name evidence="1" type="ORF">BGO89_03740</name>
</gene>
<dbReference type="Proteomes" id="UP000184233">
    <property type="component" value="Unassembled WGS sequence"/>
</dbReference>
<name>A0A1M3L564_9BACT</name>
<reference evidence="1 2" key="1">
    <citation type="submission" date="2016-09" db="EMBL/GenBank/DDBJ databases">
        <title>Genome-resolved meta-omics ties microbial dynamics to process performance in biotechnology for thiocyanate degradation.</title>
        <authorList>
            <person name="Kantor R.S."/>
            <person name="Huddy R.J."/>
            <person name="Iyer R."/>
            <person name="Thomas B.C."/>
            <person name="Brown C.T."/>
            <person name="Anantharaman K."/>
            <person name="Tringe S."/>
            <person name="Hettich R.L."/>
            <person name="Harrison S.T."/>
            <person name="Banfield J.F."/>
        </authorList>
    </citation>
    <scope>NUCLEOTIDE SEQUENCE [LARGE SCALE GENOMIC DNA]</scope>
    <source>
        <strain evidence="1">59-99</strain>
    </source>
</reference>
<proteinExistence type="predicted"/>
<evidence type="ECO:0000313" key="1">
    <source>
        <dbReference type="EMBL" id="OJX60696.1"/>
    </source>
</evidence>
<evidence type="ECO:0000313" key="2">
    <source>
        <dbReference type="Proteomes" id="UP000184233"/>
    </source>
</evidence>
<organism evidence="1 2">
    <name type="scientific">Candidatus Kapaibacterium thiocyanatum</name>
    <dbReference type="NCBI Taxonomy" id="1895771"/>
    <lineage>
        <taxon>Bacteria</taxon>
        <taxon>Pseudomonadati</taxon>
        <taxon>Candidatus Kapaibacteriota</taxon>
        <taxon>Candidatus Kapaibacteriia</taxon>
        <taxon>Candidatus Kapaibacteriales</taxon>
        <taxon>Candidatus Kapaibacteriaceae</taxon>
        <taxon>Candidatus Kapaibacterium</taxon>
    </lineage>
</organism>
<protein>
    <submittedName>
        <fullName evidence="1">Uncharacterized protein</fullName>
    </submittedName>
</protein>